<name>A0A2C9JZI5_BIOGL</name>
<sequence>MRLFSDSFFIIGKRRKDGGGDRGSHWRLLNPAQTLLSLFVRVVFATCHCTEYSNCKETRFVVDLLESRNSITMSPNRDNVHREYDVFKDSLLRYLGYANEVGESFRFMVPVKVVWFSYFVSSGYVIADALDKGYKVWKKPFQREEKRLEKTAIATIDTLIWQGLASVAIPGFTINRICWATNKLMTRTALPQPVKKWSVVVVGIGSIPFIVKPIDRAVDLLMDSTLRKLYTHK</sequence>
<proteinExistence type="inferred from homology"/>
<dbReference type="Pfam" id="PF10558">
    <property type="entry name" value="MTP18"/>
    <property type="match status" value="2"/>
</dbReference>
<dbReference type="AlphaFoldDB" id="A0A2C9JZI5"/>
<gene>
    <name evidence="4" type="primary">106074171</name>
</gene>
<dbReference type="STRING" id="6526.A0A2C9JZI5"/>
<dbReference type="OrthoDB" id="424969at2759"/>
<dbReference type="InterPro" id="IPR019560">
    <property type="entry name" value="Mitochondrial_18_kDa_protein"/>
</dbReference>
<dbReference type="EnsemblMetazoa" id="BGLB010590-RB">
    <property type="protein sequence ID" value="BGLB010590-PB"/>
    <property type="gene ID" value="BGLB010590"/>
</dbReference>
<reference evidence="4" key="1">
    <citation type="submission" date="2020-05" db="UniProtKB">
        <authorList>
            <consortium name="EnsemblMetazoa"/>
        </authorList>
    </citation>
    <scope>IDENTIFICATION</scope>
    <source>
        <strain evidence="4">BB02</strain>
    </source>
</reference>
<dbReference type="GO" id="GO:0005739">
    <property type="term" value="C:mitochondrion"/>
    <property type="evidence" value="ECO:0007669"/>
    <property type="project" value="TreeGrafter"/>
</dbReference>
<dbReference type="VEuPathDB" id="VectorBase:BGLB010590"/>
<evidence type="ECO:0000256" key="3">
    <source>
        <dbReference type="ARBA" id="ARBA00029631"/>
    </source>
</evidence>
<comment type="similarity">
    <text evidence="1">Belongs to the MTFP1 family.</text>
</comment>
<dbReference type="KEGG" id="bgt:106074171"/>
<evidence type="ECO:0000256" key="1">
    <source>
        <dbReference type="ARBA" id="ARBA00009224"/>
    </source>
</evidence>
<evidence type="ECO:0000313" key="4">
    <source>
        <dbReference type="EnsemblMetazoa" id="BGLB010590-PB"/>
    </source>
</evidence>
<dbReference type="GO" id="GO:0000266">
    <property type="term" value="P:mitochondrial fission"/>
    <property type="evidence" value="ECO:0007669"/>
    <property type="project" value="TreeGrafter"/>
</dbReference>
<accession>A0A2C9JZI5</accession>
<organism evidence="4 5">
    <name type="scientific">Biomphalaria glabrata</name>
    <name type="common">Bloodfluke planorb</name>
    <name type="synonym">Freshwater snail</name>
    <dbReference type="NCBI Taxonomy" id="6526"/>
    <lineage>
        <taxon>Eukaryota</taxon>
        <taxon>Metazoa</taxon>
        <taxon>Spiralia</taxon>
        <taxon>Lophotrochozoa</taxon>
        <taxon>Mollusca</taxon>
        <taxon>Gastropoda</taxon>
        <taxon>Heterobranchia</taxon>
        <taxon>Euthyneura</taxon>
        <taxon>Panpulmonata</taxon>
        <taxon>Hygrophila</taxon>
        <taxon>Lymnaeoidea</taxon>
        <taxon>Planorbidae</taxon>
        <taxon>Biomphalaria</taxon>
    </lineage>
</organism>
<dbReference type="Proteomes" id="UP000076420">
    <property type="component" value="Unassembled WGS sequence"/>
</dbReference>
<dbReference type="PANTHER" id="PTHR11001">
    <property type="entry name" value="MITOCHONDRIAL FISSION PROCESS PROTEIN 1"/>
    <property type="match status" value="1"/>
</dbReference>
<evidence type="ECO:0000256" key="2">
    <source>
        <dbReference type="ARBA" id="ARBA00017835"/>
    </source>
</evidence>
<protein>
    <recommendedName>
        <fullName evidence="2">Mitochondrial fission process protein 1</fullName>
    </recommendedName>
    <alternativeName>
        <fullName evidence="3">Mitochondrial 18 kDa protein</fullName>
    </alternativeName>
</protein>
<dbReference type="RefSeq" id="XP_013090356.2">
    <property type="nucleotide sequence ID" value="XM_013234902.2"/>
</dbReference>
<dbReference type="VEuPathDB" id="VectorBase:BGLAX_043188"/>
<dbReference type="PANTHER" id="PTHR11001:SF2">
    <property type="entry name" value="MITOCHONDRIAL FISSION PROCESS PROTEIN 1"/>
    <property type="match status" value="1"/>
</dbReference>
<evidence type="ECO:0000313" key="5">
    <source>
        <dbReference type="Proteomes" id="UP000076420"/>
    </source>
</evidence>